<feature type="region of interest" description="Disordered" evidence="1">
    <location>
        <begin position="35"/>
        <end position="60"/>
    </location>
</feature>
<comment type="caution">
    <text evidence="3">The sequence shown here is derived from an EMBL/GenBank/DDBJ whole genome shotgun (WGS) entry which is preliminary data.</text>
</comment>
<dbReference type="PROSITE" id="PS51257">
    <property type="entry name" value="PROKAR_LIPOPROTEIN"/>
    <property type="match status" value="1"/>
</dbReference>
<gene>
    <name evidence="3" type="ORF">GCM10009854_32320</name>
</gene>
<feature type="chain" id="PRO_5045237842" evidence="2">
    <location>
        <begin position="23"/>
        <end position="327"/>
    </location>
</feature>
<dbReference type="InterPro" id="IPR015943">
    <property type="entry name" value="WD40/YVTN_repeat-like_dom_sf"/>
</dbReference>
<dbReference type="EMBL" id="BAAARA010000010">
    <property type="protein sequence ID" value="GAA2351975.1"/>
    <property type="molecule type" value="Genomic_DNA"/>
</dbReference>
<proteinExistence type="predicted"/>
<name>A0ABP5TJ31_9PSEU</name>
<dbReference type="PANTHER" id="PTHR47197:SF3">
    <property type="entry name" value="DIHYDRO-HEME D1 DEHYDROGENASE"/>
    <property type="match status" value="1"/>
</dbReference>
<organism evidence="3 4">
    <name type="scientific">Saccharopolyspora halophila</name>
    <dbReference type="NCBI Taxonomy" id="405551"/>
    <lineage>
        <taxon>Bacteria</taxon>
        <taxon>Bacillati</taxon>
        <taxon>Actinomycetota</taxon>
        <taxon>Actinomycetes</taxon>
        <taxon>Pseudonocardiales</taxon>
        <taxon>Pseudonocardiaceae</taxon>
        <taxon>Saccharopolyspora</taxon>
    </lineage>
</organism>
<dbReference type="SUPFAM" id="SSF75011">
    <property type="entry name" value="3-carboxy-cis,cis-mucoante lactonizing enzyme"/>
    <property type="match status" value="1"/>
</dbReference>
<dbReference type="Proteomes" id="UP001501218">
    <property type="component" value="Unassembled WGS sequence"/>
</dbReference>
<accession>A0ABP5TJ31</accession>
<keyword evidence="3" id="KW-0449">Lipoprotein</keyword>
<dbReference type="PANTHER" id="PTHR47197">
    <property type="entry name" value="PROTEIN NIRF"/>
    <property type="match status" value="1"/>
</dbReference>
<feature type="compositionally biased region" description="Low complexity" evidence="1">
    <location>
        <begin position="35"/>
        <end position="47"/>
    </location>
</feature>
<dbReference type="InterPro" id="IPR051200">
    <property type="entry name" value="Host-pathogen_enzymatic-act"/>
</dbReference>
<feature type="signal peptide" evidence="2">
    <location>
        <begin position="1"/>
        <end position="22"/>
    </location>
</feature>
<reference evidence="4" key="1">
    <citation type="journal article" date="2019" name="Int. J. Syst. Evol. Microbiol.">
        <title>The Global Catalogue of Microorganisms (GCM) 10K type strain sequencing project: providing services to taxonomists for standard genome sequencing and annotation.</title>
        <authorList>
            <consortium name="The Broad Institute Genomics Platform"/>
            <consortium name="The Broad Institute Genome Sequencing Center for Infectious Disease"/>
            <person name="Wu L."/>
            <person name="Ma J."/>
        </authorList>
    </citation>
    <scope>NUCLEOTIDE SEQUENCE [LARGE SCALE GENOMIC DNA]</scope>
    <source>
        <strain evidence="4">JCM 16221</strain>
    </source>
</reference>
<sequence>MRRLVIACVCVTTTLLTSCGMNQNTDPLQVTDNLTAATPANSPASSTRVTGTVHPAPPIQHTTFDRDTRTLVLASGSELILIGRDGSRRTVPLAAAPASLHVTSGHVLAALPEADQIARVDLRTATSTPTPVAGGPVEATTLPDGRTAAILGDTNTVAVLDHGKPTTSSEKFTGPAQLLPAGGELNVLDRLTTSITPVDPTNGRKGAGLRAGQGATNAVLDRFGRILTVDTRGQALLAFSTDPLVLKQRYPLPASPYGIAYDPKNDLAWVTMTATNEVVAYDVAGGQPRETRRLPTISQANSVTVDPDTGNVYIASANGAGYQVVKQ</sequence>
<evidence type="ECO:0000313" key="4">
    <source>
        <dbReference type="Proteomes" id="UP001501218"/>
    </source>
</evidence>
<evidence type="ECO:0000256" key="2">
    <source>
        <dbReference type="SAM" id="SignalP"/>
    </source>
</evidence>
<evidence type="ECO:0000256" key="1">
    <source>
        <dbReference type="SAM" id="MobiDB-lite"/>
    </source>
</evidence>
<keyword evidence="2" id="KW-0732">Signal</keyword>
<dbReference type="Gene3D" id="2.130.10.10">
    <property type="entry name" value="YVTN repeat-like/Quinoprotein amine dehydrogenase"/>
    <property type="match status" value="1"/>
</dbReference>
<keyword evidence="4" id="KW-1185">Reference proteome</keyword>
<protein>
    <submittedName>
        <fullName evidence="3">Lipoprotein</fullName>
    </submittedName>
</protein>
<evidence type="ECO:0000313" key="3">
    <source>
        <dbReference type="EMBL" id="GAA2351975.1"/>
    </source>
</evidence>
<dbReference type="RefSeq" id="WP_344132768.1">
    <property type="nucleotide sequence ID" value="NZ_BAAARA010000010.1"/>
</dbReference>